<evidence type="ECO:0000256" key="2">
    <source>
        <dbReference type="SAM" id="SignalP"/>
    </source>
</evidence>
<dbReference type="GeneID" id="93572764"/>
<dbReference type="VEuPathDB" id="FungiDB:ASPBRDRAFT_190695"/>
<feature type="chain" id="PRO_5012069684" description="GPI anchored cell wall protein" evidence="2">
    <location>
        <begin position="18"/>
        <end position="235"/>
    </location>
</feature>
<dbReference type="EMBL" id="KV878679">
    <property type="protein sequence ID" value="OJJ77387.1"/>
    <property type="molecule type" value="Genomic_DNA"/>
</dbReference>
<dbReference type="OrthoDB" id="4502807at2759"/>
<organism evidence="3 4">
    <name type="scientific">Aspergillus brasiliensis (strain CBS 101740 / IMI 381727 / IBT 21946)</name>
    <dbReference type="NCBI Taxonomy" id="767769"/>
    <lineage>
        <taxon>Eukaryota</taxon>
        <taxon>Fungi</taxon>
        <taxon>Dikarya</taxon>
        <taxon>Ascomycota</taxon>
        <taxon>Pezizomycotina</taxon>
        <taxon>Eurotiomycetes</taxon>
        <taxon>Eurotiomycetidae</taxon>
        <taxon>Eurotiales</taxon>
        <taxon>Aspergillaceae</taxon>
        <taxon>Aspergillus</taxon>
        <taxon>Aspergillus subgen. Circumdati</taxon>
    </lineage>
</organism>
<reference evidence="4" key="1">
    <citation type="journal article" date="2017" name="Genome Biol.">
        <title>Comparative genomics reveals high biological diversity and specific adaptations in the industrially and medically important fungal genus Aspergillus.</title>
        <authorList>
            <person name="de Vries R.P."/>
            <person name="Riley R."/>
            <person name="Wiebenga A."/>
            <person name="Aguilar-Osorio G."/>
            <person name="Amillis S."/>
            <person name="Uchima C.A."/>
            <person name="Anderluh G."/>
            <person name="Asadollahi M."/>
            <person name="Askin M."/>
            <person name="Barry K."/>
            <person name="Battaglia E."/>
            <person name="Bayram O."/>
            <person name="Benocci T."/>
            <person name="Braus-Stromeyer S.A."/>
            <person name="Caldana C."/>
            <person name="Canovas D."/>
            <person name="Cerqueira G.C."/>
            <person name="Chen F."/>
            <person name="Chen W."/>
            <person name="Choi C."/>
            <person name="Clum A."/>
            <person name="Dos Santos R.A."/>
            <person name="Damasio A.R."/>
            <person name="Diallinas G."/>
            <person name="Emri T."/>
            <person name="Fekete E."/>
            <person name="Flipphi M."/>
            <person name="Freyberg S."/>
            <person name="Gallo A."/>
            <person name="Gournas C."/>
            <person name="Habgood R."/>
            <person name="Hainaut M."/>
            <person name="Harispe M.L."/>
            <person name="Henrissat B."/>
            <person name="Hilden K.S."/>
            <person name="Hope R."/>
            <person name="Hossain A."/>
            <person name="Karabika E."/>
            <person name="Karaffa L."/>
            <person name="Karanyi Z."/>
            <person name="Krasevec N."/>
            <person name="Kuo A."/>
            <person name="Kusch H."/>
            <person name="LaButti K."/>
            <person name="Lagendijk E.L."/>
            <person name="Lapidus A."/>
            <person name="Levasseur A."/>
            <person name="Lindquist E."/>
            <person name="Lipzen A."/>
            <person name="Logrieco A.F."/>
            <person name="MacCabe A."/>
            <person name="Maekelae M.R."/>
            <person name="Malavazi I."/>
            <person name="Melin P."/>
            <person name="Meyer V."/>
            <person name="Mielnichuk N."/>
            <person name="Miskei M."/>
            <person name="Molnar A.P."/>
            <person name="Mule G."/>
            <person name="Ngan C.Y."/>
            <person name="Orejas M."/>
            <person name="Orosz E."/>
            <person name="Ouedraogo J.P."/>
            <person name="Overkamp K.M."/>
            <person name="Park H.-S."/>
            <person name="Perrone G."/>
            <person name="Piumi F."/>
            <person name="Punt P.J."/>
            <person name="Ram A.F."/>
            <person name="Ramon A."/>
            <person name="Rauscher S."/>
            <person name="Record E."/>
            <person name="Riano-Pachon D.M."/>
            <person name="Robert V."/>
            <person name="Roehrig J."/>
            <person name="Ruller R."/>
            <person name="Salamov A."/>
            <person name="Salih N.S."/>
            <person name="Samson R.A."/>
            <person name="Sandor E."/>
            <person name="Sanguinetti M."/>
            <person name="Schuetze T."/>
            <person name="Sepcic K."/>
            <person name="Shelest E."/>
            <person name="Sherlock G."/>
            <person name="Sophianopoulou V."/>
            <person name="Squina F.M."/>
            <person name="Sun H."/>
            <person name="Susca A."/>
            <person name="Todd R.B."/>
            <person name="Tsang A."/>
            <person name="Unkles S.E."/>
            <person name="van de Wiele N."/>
            <person name="van Rossen-Uffink D."/>
            <person name="Oliveira J.V."/>
            <person name="Vesth T.C."/>
            <person name="Visser J."/>
            <person name="Yu J.-H."/>
            <person name="Zhou M."/>
            <person name="Andersen M.R."/>
            <person name="Archer D.B."/>
            <person name="Baker S.E."/>
            <person name="Benoit I."/>
            <person name="Brakhage A.A."/>
            <person name="Braus G.H."/>
            <person name="Fischer R."/>
            <person name="Frisvad J.C."/>
            <person name="Goldman G.H."/>
            <person name="Houbraken J."/>
            <person name="Oakley B."/>
            <person name="Pocsi I."/>
            <person name="Scazzocchio C."/>
            <person name="Seiboth B."/>
            <person name="vanKuyk P.A."/>
            <person name="Wortman J."/>
            <person name="Dyer P.S."/>
            <person name="Grigoriev I.V."/>
        </authorList>
    </citation>
    <scope>NUCLEOTIDE SEQUENCE [LARGE SCALE GENOMIC DNA]</scope>
    <source>
        <strain evidence="4">CBS 101740 / IMI 381727 / IBT 21946</strain>
    </source>
</reference>
<evidence type="ECO:0000313" key="4">
    <source>
        <dbReference type="Proteomes" id="UP000184499"/>
    </source>
</evidence>
<accession>A0A1L9V0C1</accession>
<evidence type="ECO:0000313" key="3">
    <source>
        <dbReference type="EMBL" id="OJJ77387.1"/>
    </source>
</evidence>
<sequence>MRLAASLVLYLAALVCARELETTTYPGSPQLDEDEEVTSTMEENSVEGYSITCYNRTRIPACDVIEEVTIIDAVASQTTSIEYDLTIIDGDELEESPRTMVCNLDSTKPVICTATEINESPSYTAVKTGSAGEEYDTATAETTSEISDLETTLSCSSSSLAVSTHAMSRTASGSVRSTSSVGPGVGSMSITNTQIRAPSISPTSSSHSTGAAPIATGEVVMMAGGAAMALLVAIL</sequence>
<keyword evidence="2" id="KW-0732">Signal</keyword>
<keyword evidence="4" id="KW-1185">Reference proteome</keyword>
<feature type="region of interest" description="Disordered" evidence="1">
    <location>
        <begin position="166"/>
        <end position="190"/>
    </location>
</feature>
<dbReference type="AlphaFoldDB" id="A0A1L9V0C1"/>
<dbReference type="RefSeq" id="XP_067484634.1">
    <property type="nucleotide sequence ID" value="XM_067620276.1"/>
</dbReference>
<evidence type="ECO:0008006" key="5">
    <source>
        <dbReference type="Google" id="ProtNLM"/>
    </source>
</evidence>
<protein>
    <recommendedName>
        <fullName evidence="5">GPI anchored cell wall protein</fullName>
    </recommendedName>
</protein>
<dbReference type="OMA" id="REWAMTT"/>
<evidence type="ECO:0000256" key="1">
    <source>
        <dbReference type="SAM" id="MobiDB-lite"/>
    </source>
</evidence>
<dbReference type="Proteomes" id="UP000184499">
    <property type="component" value="Unassembled WGS sequence"/>
</dbReference>
<name>A0A1L9V0C1_ASPBC</name>
<feature type="compositionally biased region" description="Polar residues" evidence="1">
    <location>
        <begin position="166"/>
        <end position="181"/>
    </location>
</feature>
<proteinExistence type="predicted"/>
<gene>
    <name evidence="3" type="ORF">ASPBRDRAFT_190695</name>
</gene>
<feature type="signal peptide" evidence="2">
    <location>
        <begin position="1"/>
        <end position="17"/>
    </location>
</feature>